<dbReference type="FunFam" id="3.30.830.10:FF:000031">
    <property type="entry name" value="Putative zinc metalloprotease"/>
    <property type="match status" value="1"/>
</dbReference>
<dbReference type="Pfam" id="PF05193">
    <property type="entry name" value="Peptidase_M16_C"/>
    <property type="match status" value="1"/>
</dbReference>
<dbReference type="InterPro" id="IPR011249">
    <property type="entry name" value="Metalloenz_LuxS/M16"/>
</dbReference>
<dbReference type="FunFam" id="3.30.830.10:FF:000015">
    <property type="entry name" value="Putative zinc metalloprotease"/>
    <property type="match status" value="1"/>
</dbReference>
<feature type="region of interest" description="Disordered" evidence="1">
    <location>
        <begin position="1010"/>
        <end position="1044"/>
    </location>
</feature>
<dbReference type="PANTHER" id="PTHR43016:SF16">
    <property type="entry name" value="METALLOPROTEASE, PUTATIVE (AFU_ORTHOLOGUE AFUA_4G07610)-RELATED"/>
    <property type="match status" value="1"/>
</dbReference>
<reference evidence="4" key="2">
    <citation type="journal article" date="2022" name="Microb. Genom.">
        <title>A chromosome-scale genome assembly of the tomato pathogen Cladosporium fulvum reveals a compartmentalized genome architecture and the presence of a dispensable chromosome.</title>
        <authorList>
            <person name="Zaccaron A.Z."/>
            <person name="Chen L.H."/>
            <person name="Samaras A."/>
            <person name="Stergiopoulos I."/>
        </authorList>
    </citation>
    <scope>NUCLEOTIDE SEQUENCE</scope>
    <source>
        <strain evidence="4">Race5_Kim</strain>
    </source>
</reference>
<gene>
    <name evidence="4" type="ORF">CLAFUR5_04919</name>
</gene>
<dbReference type="Pfam" id="PF00675">
    <property type="entry name" value="Peptidase_M16"/>
    <property type="match status" value="1"/>
</dbReference>
<evidence type="ECO:0008006" key="6">
    <source>
        <dbReference type="Google" id="ProtNLM"/>
    </source>
</evidence>
<evidence type="ECO:0000313" key="4">
    <source>
        <dbReference type="EMBL" id="UJO16682.1"/>
    </source>
</evidence>
<dbReference type="GeneID" id="71984797"/>
<accession>A0A9Q8P878</accession>
<dbReference type="Proteomes" id="UP000756132">
    <property type="component" value="Chromosome 4"/>
</dbReference>
<organism evidence="4 5">
    <name type="scientific">Passalora fulva</name>
    <name type="common">Tomato leaf mold</name>
    <name type="synonym">Cladosporium fulvum</name>
    <dbReference type="NCBI Taxonomy" id="5499"/>
    <lineage>
        <taxon>Eukaryota</taxon>
        <taxon>Fungi</taxon>
        <taxon>Dikarya</taxon>
        <taxon>Ascomycota</taxon>
        <taxon>Pezizomycotina</taxon>
        <taxon>Dothideomycetes</taxon>
        <taxon>Dothideomycetidae</taxon>
        <taxon>Mycosphaerellales</taxon>
        <taxon>Mycosphaerellaceae</taxon>
        <taxon>Fulvia</taxon>
    </lineage>
</organism>
<dbReference type="OMA" id="WEGFARI"/>
<dbReference type="OrthoDB" id="4953at2759"/>
<dbReference type="InterPro" id="IPR007863">
    <property type="entry name" value="Peptidase_M16_C"/>
</dbReference>
<dbReference type="RefSeq" id="XP_047761048.1">
    <property type="nucleotide sequence ID" value="XM_047904067.1"/>
</dbReference>
<dbReference type="SUPFAM" id="SSF63411">
    <property type="entry name" value="LuxS/MPP-like metallohydrolase"/>
    <property type="match status" value="4"/>
</dbReference>
<feature type="domain" description="Peptidase M16 C-terminal" evidence="3">
    <location>
        <begin position="199"/>
        <end position="381"/>
    </location>
</feature>
<keyword evidence="5" id="KW-1185">Reference proteome</keyword>
<dbReference type="EMBL" id="CP090166">
    <property type="protein sequence ID" value="UJO16682.1"/>
    <property type="molecule type" value="Genomic_DNA"/>
</dbReference>
<sequence length="1044" mass="116703">MPASKRQAPRFKTIQQLQLDYAPVNITQYESTRTGMRLAVVDKKGPKVEGEFALATEINDNSGAPHTLEHLVFMGSKSYKYTGLLDRLSSRAFSTTNAGTATDYTSYSLKTAGWEGFSQILPVYLEHLIVPTMTDPACYTEVHHIDGTGHDAGVVYSEMQARENTPSDLIELHRRVLMYPEGNGFRSETGGMTKELRALTADRIRAYHKEMYQPKNLRVIITGEVDHDELLQILDDFETTIVEDVPRLEDPFRRPWVDSKPTPKLTETKVDTIQFPEEDESMGELTVGWLGPNCDDALAVASLTVLLAYLADSPISVLENTLVEREQLCSAVYYEVETRPDIVTWFYLTSVETDQLRAVYERLIAVLNETLEKPLDMSYLSDCIKRERRQLKERAESSEDFFTQPLIEDHCFSDREGRALKDIETLSELDTLATWTEQQWKEALSKYFIDNHHVCVLGVPSKELSERSTKEEKDRVEAQKKRLGPEGLEKLSKKLEEAKAANGKPIPDELLEQFPVPRPELVPFISTTTARSGAARKMGALDNEIQHIIDKADDGSPLFIHFEHIPSNFVKIKLYMGTTGVPAELRPVLSLYLNNLFTTPVYIDGKRIEFEDLVTELEKDTISYYANSSYGNQQMVAITAMTEPESYAKVISRIRTVLFDAIHDPVRLHASLTKILADIPAEKRAGDSMVWAVNSMISSNRNANRHATNTLTKALHLKHLRKLLKQEPQAVIAKLQTLCDTLHRPENFRAVVIADITKLPDPVSAWQNLTKNLSTTNNLEPLDDLKSTISDVGNTPGTAAYIIPITAVDSSYIVLTSLGPNSYQHPDLPALIVAIAFLRAVEGPLWTSIRGTGLAYGASIRRSIELGKLHFSIDRAPNCFKAYAAGKAEIESYANGTKPLKKLAIQAAVGEIVYEMAEEGATMGYAADESFITQVLRGLDKDYNTQLLKQIGQVEPEDAKRAIEKWLVPLLSAETANMVVTCAAGMADDLVTNFKSVGFKVELKKLEDFQDDYGLKEPEGEDVKDDEDDDEDDEGESGSEGEDE</sequence>
<dbReference type="KEGG" id="ffu:CLAFUR5_04919"/>
<feature type="region of interest" description="Disordered" evidence="1">
    <location>
        <begin position="466"/>
        <end position="489"/>
    </location>
</feature>
<evidence type="ECO:0000256" key="1">
    <source>
        <dbReference type="SAM" id="MobiDB-lite"/>
    </source>
</evidence>
<dbReference type="Gene3D" id="3.30.830.10">
    <property type="entry name" value="Metalloenzyme, LuxS/M16 peptidase-like"/>
    <property type="match status" value="4"/>
</dbReference>
<evidence type="ECO:0000259" key="2">
    <source>
        <dbReference type="Pfam" id="PF00675"/>
    </source>
</evidence>
<evidence type="ECO:0000313" key="5">
    <source>
        <dbReference type="Proteomes" id="UP000756132"/>
    </source>
</evidence>
<feature type="compositionally biased region" description="Acidic residues" evidence="1">
    <location>
        <begin position="1019"/>
        <end position="1044"/>
    </location>
</feature>
<protein>
    <recommendedName>
        <fullName evidence="6">Zinc metalloprotease</fullName>
    </recommendedName>
</protein>
<reference evidence="4" key="1">
    <citation type="submission" date="2021-12" db="EMBL/GenBank/DDBJ databases">
        <authorList>
            <person name="Zaccaron A."/>
            <person name="Stergiopoulos I."/>
        </authorList>
    </citation>
    <scope>NUCLEOTIDE SEQUENCE</scope>
    <source>
        <strain evidence="4">Race5_Kim</strain>
    </source>
</reference>
<name>A0A9Q8P878_PASFU</name>
<dbReference type="PANTHER" id="PTHR43016">
    <property type="entry name" value="PRESEQUENCE PROTEASE"/>
    <property type="match status" value="1"/>
</dbReference>
<proteinExistence type="predicted"/>
<dbReference type="GO" id="GO:0046872">
    <property type="term" value="F:metal ion binding"/>
    <property type="evidence" value="ECO:0007669"/>
    <property type="project" value="InterPro"/>
</dbReference>
<dbReference type="InterPro" id="IPR011765">
    <property type="entry name" value="Pept_M16_N"/>
</dbReference>
<feature type="domain" description="Peptidase M16 N-terminal" evidence="2">
    <location>
        <begin position="57"/>
        <end position="140"/>
    </location>
</feature>
<dbReference type="AlphaFoldDB" id="A0A9Q8P878"/>
<evidence type="ECO:0000259" key="3">
    <source>
        <dbReference type="Pfam" id="PF05193"/>
    </source>
</evidence>